<dbReference type="RefSeq" id="WP_264796852.1">
    <property type="nucleotide sequence ID" value="NZ_BRVS01000022.1"/>
</dbReference>
<accession>A0ABQ5MXU5</accession>
<comment type="caution">
    <text evidence="1">The sequence shown here is derived from an EMBL/GenBank/DDBJ whole genome shotgun (WGS) entry which is preliminary data.</text>
</comment>
<gene>
    <name evidence="1" type="ORF">AHIS1636_32020</name>
</gene>
<proteinExistence type="predicted"/>
<evidence type="ECO:0000313" key="1">
    <source>
        <dbReference type="EMBL" id="GLB68760.1"/>
    </source>
</evidence>
<reference evidence="1 2" key="1">
    <citation type="journal article" date="2023" name="Int. J. Syst. Evol. Microbiol.">
        <title>Arthrobacter mangrovi sp. nov., an actinobacterium isolated from the rhizosphere of a mangrove.</title>
        <authorList>
            <person name="Hamada M."/>
            <person name="Saitou S."/>
            <person name="Enomoto N."/>
            <person name="Nanri K."/>
            <person name="Hidaka K."/>
            <person name="Miura T."/>
            <person name="Tamura T."/>
        </authorList>
    </citation>
    <scope>NUCLEOTIDE SEQUENCE [LARGE SCALE GENOMIC DNA]</scope>
    <source>
        <strain evidence="1 2">NBRC 112813</strain>
    </source>
</reference>
<protein>
    <submittedName>
        <fullName evidence="1">Uncharacterized protein</fullName>
    </submittedName>
</protein>
<organism evidence="1 2">
    <name type="scientific">Arthrobacter mangrovi</name>
    <dbReference type="NCBI Taxonomy" id="2966350"/>
    <lineage>
        <taxon>Bacteria</taxon>
        <taxon>Bacillati</taxon>
        <taxon>Actinomycetota</taxon>
        <taxon>Actinomycetes</taxon>
        <taxon>Micrococcales</taxon>
        <taxon>Micrococcaceae</taxon>
        <taxon>Arthrobacter</taxon>
    </lineage>
</organism>
<evidence type="ECO:0000313" key="2">
    <source>
        <dbReference type="Proteomes" id="UP001209654"/>
    </source>
</evidence>
<dbReference type="Proteomes" id="UP001209654">
    <property type="component" value="Unassembled WGS sequence"/>
</dbReference>
<keyword evidence="2" id="KW-1185">Reference proteome</keyword>
<sequence length="65" mass="6940">MTRQHISATSAEEADKLLNDVVEELLHLACQQGGPGILVTRTGPGQFSVELSDNVPYGLTFEAIA</sequence>
<name>A0ABQ5MXU5_9MICC</name>
<dbReference type="EMBL" id="BRVS01000022">
    <property type="protein sequence ID" value="GLB68760.1"/>
    <property type="molecule type" value="Genomic_DNA"/>
</dbReference>